<dbReference type="GO" id="GO:0007165">
    <property type="term" value="P:signal transduction"/>
    <property type="evidence" value="ECO:0007669"/>
    <property type="project" value="TreeGrafter"/>
</dbReference>
<evidence type="ECO:0008006" key="5">
    <source>
        <dbReference type="Google" id="ProtNLM"/>
    </source>
</evidence>
<accession>A0A1F6EG66</accession>
<evidence type="ECO:0000256" key="1">
    <source>
        <dbReference type="PIRSR" id="PIRSR600760-2"/>
    </source>
</evidence>
<dbReference type="Pfam" id="PF00459">
    <property type="entry name" value="Inositol_P"/>
    <property type="match status" value="1"/>
</dbReference>
<evidence type="ECO:0000313" key="3">
    <source>
        <dbReference type="EMBL" id="OGG72646.1"/>
    </source>
</evidence>
<feature type="binding site" evidence="1">
    <location>
        <position position="362"/>
    </location>
    <ligand>
        <name>Mg(2+)</name>
        <dbReference type="ChEBI" id="CHEBI:18420"/>
        <label>1</label>
        <note>catalytic</note>
    </ligand>
</feature>
<keyword evidence="1" id="KW-0460">Magnesium</keyword>
<proteinExistence type="predicted"/>
<reference evidence="3 4" key="1">
    <citation type="journal article" date="2016" name="Nat. Commun.">
        <title>Thousands of microbial genomes shed light on interconnected biogeochemical processes in an aquifer system.</title>
        <authorList>
            <person name="Anantharaman K."/>
            <person name="Brown C.T."/>
            <person name="Hug L.A."/>
            <person name="Sharon I."/>
            <person name="Castelle C.J."/>
            <person name="Probst A.J."/>
            <person name="Thomas B.C."/>
            <person name="Singh A."/>
            <person name="Wilkins M.J."/>
            <person name="Karaoz U."/>
            <person name="Brodie E.L."/>
            <person name="Williams K.H."/>
            <person name="Hubbard S.S."/>
            <person name="Banfield J.F."/>
        </authorList>
    </citation>
    <scope>NUCLEOTIDE SEQUENCE [LARGE SCALE GENOMIC DNA]</scope>
</reference>
<dbReference type="GO" id="GO:0008934">
    <property type="term" value="F:inositol monophosphate 1-phosphatase activity"/>
    <property type="evidence" value="ECO:0007669"/>
    <property type="project" value="TreeGrafter"/>
</dbReference>
<dbReference type="AlphaFoldDB" id="A0A1F6EG66"/>
<dbReference type="Gene3D" id="3.30.540.10">
    <property type="entry name" value="Fructose-1,6-Bisphosphatase, subunit A, domain 1"/>
    <property type="match status" value="1"/>
</dbReference>
<evidence type="ECO:0000256" key="2">
    <source>
        <dbReference type="SAM" id="MobiDB-lite"/>
    </source>
</evidence>
<dbReference type="PANTHER" id="PTHR20854">
    <property type="entry name" value="INOSITOL MONOPHOSPHATASE"/>
    <property type="match status" value="1"/>
</dbReference>
<feature type="binding site" evidence="1">
    <location>
        <position position="361"/>
    </location>
    <ligand>
        <name>Mg(2+)</name>
        <dbReference type="ChEBI" id="CHEBI:18420"/>
        <label>1</label>
        <note>catalytic</note>
    </ligand>
</feature>
<comment type="caution">
    <text evidence="3">The sequence shown here is derived from an EMBL/GenBank/DDBJ whole genome shotgun (WGS) entry which is preliminary data.</text>
</comment>
<feature type="binding site" evidence="1">
    <location>
        <position position="331"/>
    </location>
    <ligand>
        <name>Mg(2+)</name>
        <dbReference type="ChEBI" id="CHEBI:18420"/>
        <label>1</label>
        <note>catalytic</note>
    </ligand>
</feature>
<dbReference type="PANTHER" id="PTHR20854:SF4">
    <property type="entry name" value="INOSITOL-1-MONOPHOSPHATASE-RELATED"/>
    <property type="match status" value="1"/>
</dbReference>
<feature type="binding site" evidence="1">
    <location>
        <position position="493"/>
    </location>
    <ligand>
        <name>Mg(2+)</name>
        <dbReference type="ChEBI" id="CHEBI:18420"/>
        <label>1</label>
        <note>catalytic</note>
    </ligand>
</feature>
<organism evidence="3 4">
    <name type="scientific">Candidatus Kaiserbacteria bacterium RIFCSPLOWO2_01_FULL_53_17</name>
    <dbReference type="NCBI Taxonomy" id="1798511"/>
    <lineage>
        <taxon>Bacteria</taxon>
        <taxon>Candidatus Kaiseribacteriota</taxon>
    </lineage>
</organism>
<dbReference type="GO" id="GO:0046872">
    <property type="term" value="F:metal ion binding"/>
    <property type="evidence" value="ECO:0007669"/>
    <property type="project" value="UniProtKB-KW"/>
</dbReference>
<feature type="binding site" evidence="1">
    <location>
        <position position="359"/>
    </location>
    <ligand>
        <name>Mg(2+)</name>
        <dbReference type="ChEBI" id="CHEBI:18420"/>
        <label>1</label>
        <note>catalytic</note>
    </ligand>
</feature>
<dbReference type="GO" id="GO:0006020">
    <property type="term" value="P:inositol metabolic process"/>
    <property type="evidence" value="ECO:0007669"/>
    <property type="project" value="TreeGrafter"/>
</dbReference>
<name>A0A1F6EG66_9BACT</name>
<dbReference type="Gene3D" id="3.40.190.80">
    <property type="match status" value="1"/>
</dbReference>
<sequence>MYNGKCIQSGHDQRASKDTGRRKTENCIFRGLRPLAYGRDAHAQARQGPWPESEGWRNIAEHCLLAGVTAYTLGRLARLEEADLQELTFAALTHDWDKRLQKEQVQLPGARTPDGLVMTGSDSKALDEMERGKRGIERVTGHDLRDFDTWNMKEKIMRYVDSCLGTKPDGRAYLQDWHERFAALRKRSPQMNINVGNELYGGTPLFDTQEEITGIIEKELFEIVKEHNPELSQKFLTPSDLRMLVEGAILADVSNTIDERPDAALENQGSIARLLGAVVSAGSSIKELERTFEVKEGQSHRSGITSGDVRAQEILFENIRHAFPEACILSEEGGMGGGNVLNINNPEGILEMPAVVVMDPIDGTAVYTNKSGTWSVGAGFMRSGEFVGSAFHAPGLNGGMTVTAEKGKGVYIAEWGAKKPERIEPLRESTARKNAVVAMGVDATLHQPLMSAVPPIASQIRAWTLANSGLLALAQVATGRLQAVVQTPQKPWDWAPMYRAVLESGRVFKFFRLVPDTDANDGTSRLVPVAEYDERSFSVASRENRLGFVAGEPEIAEWLFGQLPKNGWSVRRPDATA</sequence>
<dbReference type="SUPFAM" id="SSF109604">
    <property type="entry name" value="HD-domain/PDEase-like"/>
    <property type="match status" value="1"/>
</dbReference>
<evidence type="ECO:0000313" key="4">
    <source>
        <dbReference type="Proteomes" id="UP000177306"/>
    </source>
</evidence>
<keyword evidence="1" id="KW-0479">Metal-binding</keyword>
<dbReference type="EMBL" id="MFLY01000036">
    <property type="protein sequence ID" value="OGG72646.1"/>
    <property type="molecule type" value="Genomic_DNA"/>
</dbReference>
<dbReference type="SUPFAM" id="SSF56655">
    <property type="entry name" value="Carbohydrate phosphatase"/>
    <property type="match status" value="1"/>
</dbReference>
<feature type="compositionally biased region" description="Basic and acidic residues" evidence="2">
    <location>
        <begin position="11"/>
        <end position="22"/>
    </location>
</feature>
<feature type="region of interest" description="Disordered" evidence="2">
    <location>
        <begin position="1"/>
        <end position="22"/>
    </location>
</feature>
<dbReference type="InterPro" id="IPR000760">
    <property type="entry name" value="Inositol_monophosphatase-like"/>
</dbReference>
<dbReference type="Proteomes" id="UP000177306">
    <property type="component" value="Unassembled WGS sequence"/>
</dbReference>
<gene>
    <name evidence="3" type="ORF">A3A38_00195</name>
</gene>
<comment type="cofactor">
    <cofactor evidence="1">
        <name>Mg(2+)</name>
        <dbReference type="ChEBI" id="CHEBI:18420"/>
    </cofactor>
</comment>
<protein>
    <recommendedName>
        <fullName evidence="5">HD domain-containing protein</fullName>
    </recommendedName>
</protein>